<feature type="domain" description="Gag1-like lock" evidence="3">
    <location>
        <begin position="21"/>
        <end position="58"/>
    </location>
</feature>
<dbReference type="Pfam" id="PF22991">
    <property type="entry name" value="Lock_Gag1-like"/>
    <property type="match status" value="1"/>
</dbReference>
<dbReference type="OrthoDB" id="5576875at2759"/>
<evidence type="ECO:0000313" key="4">
    <source>
        <dbReference type="EMBL" id="QLQ80840.1"/>
    </source>
</evidence>
<gene>
    <name evidence="4" type="ORF">HG537_0E01950</name>
</gene>
<keyword evidence="5" id="KW-1185">Reference proteome</keyword>
<dbReference type="PANTHER" id="PTHR28065">
    <property type="entry name" value="FREQUENIN"/>
    <property type="match status" value="1"/>
</dbReference>
<dbReference type="PANTHER" id="PTHR28065:SF1">
    <property type="entry name" value="DUF4050 DOMAIN-CONTAINING PROTEIN"/>
    <property type="match status" value="1"/>
</dbReference>
<dbReference type="InterPro" id="IPR053274">
    <property type="entry name" value="Fluconazole_resistance"/>
</dbReference>
<dbReference type="Proteomes" id="UP000510647">
    <property type="component" value="Chromosome 5"/>
</dbReference>
<evidence type="ECO:0000256" key="1">
    <source>
        <dbReference type="SAM" id="MobiDB-lite"/>
    </source>
</evidence>
<evidence type="ECO:0000259" key="2">
    <source>
        <dbReference type="Pfam" id="PF13259"/>
    </source>
</evidence>
<dbReference type="EMBL" id="CP059271">
    <property type="protein sequence ID" value="QLQ80840.1"/>
    <property type="molecule type" value="Genomic_DNA"/>
</dbReference>
<organism evidence="4 5">
    <name type="scientific">Torulaspora globosa</name>
    <dbReference type="NCBI Taxonomy" id="48254"/>
    <lineage>
        <taxon>Eukaryota</taxon>
        <taxon>Fungi</taxon>
        <taxon>Dikarya</taxon>
        <taxon>Ascomycota</taxon>
        <taxon>Saccharomycotina</taxon>
        <taxon>Saccharomycetes</taxon>
        <taxon>Saccharomycetales</taxon>
        <taxon>Saccharomycetaceae</taxon>
        <taxon>Torulaspora</taxon>
    </lineage>
</organism>
<protein>
    <submittedName>
        <fullName evidence="4">Uncharacterized protein</fullName>
    </submittedName>
</protein>
<name>A0A7H9HU09_9SACH</name>
<reference evidence="4 5" key="1">
    <citation type="submission" date="2020-06" db="EMBL/GenBank/DDBJ databases">
        <title>The yeast mating-type switching endonuclease HO is a domesticated member of an unorthodox homing genetic element family.</title>
        <authorList>
            <person name="Coughlan A.Y."/>
            <person name="Lombardi L."/>
            <person name="Braun-Galleani S."/>
            <person name="Martos A.R."/>
            <person name="Galeote V."/>
            <person name="Bigey F."/>
            <person name="Dequin S."/>
            <person name="Byrne K.P."/>
            <person name="Wolfe K.H."/>
        </authorList>
    </citation>
    <scope>NUCLEOTIDE SEQUENCE [LARGE SCALE GENOMIC DNA]</scope>
    <source>
        <strain evidence="4 5">CBS2947</strain>
    </source>
</reference>
<evidence type="ECO:0000313" key="5">
    <source>
        <dbReference type="Proteomes" id="UP000510647"/>
    </source>
</evidence>
<feature type="compositionally biased region" description="Acidic residues" evidence="1">
    <location>
        <begin position="118"/>
        <end position="127"/>
    </location>
</feature>
<dbReference type="InterPro" id="IPR053969">
    <property type="entry name" value="Lock_Gag1-like"/>
</dbReference>
<dbReference type="InterPro" id="IPR025124">
    <property type="entry name" value="Gag1-like_clamp"/>
</dbReference>
<feature type="domain" description="Gag1-like clamp" evidence="2">
    <location>
        <begin position="144"/>
        <end position="229"/>
    </location>
</feature>
<accession>A0A7H9HU09</accession>
<dbReference type="Pfam" id="PF13259">
    <property type="entry name" value="clamp_Gag1-like"/>
    <property type="match status" value="1"/>
</dbReference>
<feature type="region of interest" description="Disordered" evidence="1">
    <location>
        <begin position="69"/>
        <end position="127"/>
    </location>
</feature>
<proteinExistence type="predicted"/>
<sequence length="236" mass="26995">MIVPDMREADRGRSRIHREKGLSRTLRKWMVAVRKFTHEALNNLDDRDRGEDKINGLFHGELAALKSVTSVDRESGTSATPVGVSEMRFTTETEESLAENSTQTNGAAGDGTSGDSQQDNDVEDETDSFERFDVYSEYIKLQSESREPFCRGPELWERRRALWLRPSASQVDEPAHQSRRELFATIPQAYYTRIYKKLVMDNKPLREPMNLQDAIQIINAGWIETRKWENAAKGLA</sequence>
<evidence type="ECO:0000259" key="3">
    <source>
        <dbReference type="Pfam" id="PF22991"/>
    </source>
</evidence>
<dbReference type="AlphaFoldDB" id="A0A7H9HU09"/>